<sequence>MKNAQFLTLQGPGKSQTIILGILDEVIADAYNLSLDECGSASRQYSIYIDDVLCSGLTLVSNIREWSKAEFEDGKTNKQAVEDGSTKLFLNYIFVHEKNFDKKIYEINKKISARFSAKIKSYHMHEIMNTLTQTSKVDLILPNDVDQPDNVREYQAEITETVDAYSTEKGYRASPEEFFRPDKLPKEEKFFTSPENRKLVEDAFLQKGIEILRKATVSNKNMRALGYSMPSVKSFGFGRFVLPGGMSRTMHHSFLVCRRRVYTLI</sequence>
<dbReference type="Pfam" id="PF24390">
    <property type="entry name" value="PRTase-CE"/>
    <property type="match status" value="1"/>
</dbReference>
<dbReference type="RefSeq" id="WP_217452089.1">
    <property type="nucleotide sequence ID" value="NZ_JABFCR010000017.1"/>
</dbReference>
<reference evidence="2 3" key="1">
    <citation type="submission" date="2020-05" db="EMBL/GenBank/DDBJ databases">
        <authorList>
            <person name="Khan S.A."/>
            <person name="Jeon C.O."/>
            <person name="Chun B.H."/>
        </authorList>
    </citation>
    <scope>NUCLEOTIDE SEQUENCE [LARGE SCALE GENOMIC DNA]</scope>
    <source>
        <strain evidence="2 3">S1162</strain>
    </source>
</reference>
<proteinExistence type="predicted"/>
<dbReference type="Proteomes" id="UP000566071">
    <property type="component" value="Unassembled WGS sequence"/>
</dbReference>
<gene>
    <name evidence="2" type="ORF">HK413_05250</name>
</gene>
<keyword evidence="3" id="KW-1185">Reference proteome</keyword>
<dbReference type="EMBL" id="JABFCR010000017">
    <property type="protein sequence ID" value="NNU33701.1"/>
    <property type="molecule type" value="Genomic_DNA"/>
</dbReference>
<comment type="caution">
    <text evidence="2">The sequence shown here is derived from an EMBL/GenBank/DDBJ whole genome shotgun (WGS) entry which is preliminary data.</text>
</comment>
<dbReference type="InterPro" id="IPR056920">
    <property type="entry name" value="PRTase-CE"/>
</dbReference>
<feature type="domain" description="PRTase-CE" evidence="1">
    <location>
        <begin position="2"/>
        <end position="229"/>
    </location>
</feature>
<evidence type="ECO:0000259" key="1">
    <source>
        <dbReference type="Pfam" id="PF24390"/>
    </source>
</evidence>
<name>A0ABX1W0G0_9SPHI</name>
<evidence type="ECO:0000313" key="2">
    <source>
        <dbReference type="EMBL" id="NNU33701.1"/>
    </source>
</evidence>
<evidence type="ECO:0000313" key="3">
    <source>
        <dbReference type="Proteomes" id="UP000566071"/>
    </source>
</evidence>
<accession>A0ABX1W0G0</accession>
<organism evidence="2 3">
    <name type="scientific">Mucilaginibacter humi</name>
    <dbReference type="NCBI Taxonomy" id="2732510"/>
    <lineage>
        <taxon>Bacteria</taxon>
        <taxon>Pseudomonadati</taxon>
        <taxon>Bacteroidota</taxon>
        <taxon>Sphingobacteriia</taxon>
        <taxon>Sphingobacteriales</taxon>
        <taxon>Sphingobacteriaceae</taxon>
        <taxon>Mucilaginibacter</taxon>
    </lineage>
</organism>
<protein>
    <recommendedName>
        <fullName evidence="1">PRTase-CE domain-containing protein</fullName>
    </recommendedName>
</protein>